<comment type="caution">
    <text evidence="3">The sequence shown here is derived from an EMBL/GenBank/DDBJ whole genome shotgun (WGS) entry which is preliminary data.</text>
</comment>
<dbReference type="SUPFAM" id="SSF56112">
    <property type="entry name" value="Protein kinase-like (PK-like)"/>
    <property type="match status" value="1"/>
</dbReference>
<dbReference type="GO" id="GO:0005524">
    <property type="term" value="F:ATP binding"/>
    <property type="evidence" value="ECO:0007669"/>
    <property type="project" value="InterPro"/>
</dbReference>
<dbReference type="PANTHER" id="PTHR44329:SF6">
    <property type="entry name" value="RECEPTOR-INTERACTING SERINE_THREONINE-PROTEIN KINASE 1"/>
    <property type="match status" value="1"/>
</dbReference>
<feature type="compositionally biased region" description="Polar residues" evidence="1">
    <location>
        <begin position="269"/>
        <end position="278"/>
    </location>
</feature>
<feature type="region of interest" description="Disordered" evidence="1">
    <location>
        <begin position="251"/>
        <end position="278"/>
    </location>
</feature>
<gene>
    <name evidence="3" type="ORF">THAOC_14146</name>
</gene>
<dbReference type="InterPro" id="IPR051681">
    <property type="entry name" value="Ser/Thr_Kinases-Pseudokinases"/>
</dbReference>
<feature type="compositionally biased region" description="Acidic residues" evidence="1">
    <location>
        <begin position="36"/>
        <end position="50"/>
    </location>
</feature>
<dbReference type="InterPro" id="IPR011009">
    <property type="entry name" value="Kinase-like_dom_sf"/>
</dbReference>
<dbReference type="OrthoDB" id="184922at2759"/>
<dbReference type="Pfam" id="PF07714">
    <property type="entry name" value="PK_Tyr_Ser-Thr"/>
    <property type="match status" value="1"/>
</dbReference>
<protein>
    <recommendedName>
        <fullName evidence="2">Protein kinase domain-containing protein</fullName>
    </recommendedName>
</protein>
<dbReference type="Proteomes" id="UP000266841">
    <property type="component" value="Unassembled WGS sequence"/>
</dbReference>
<feature type="domain" description="Protein kinase" evidence="2">
    <location>
        <begin position="217"/>
        <end position="596"/>
    </location>
</feature>
<dbReference type="GO" id="GO:0004706">
    <property type="term" value="F:JUN kinase kinase kinase activity"/>
    <property type="evidence" value="ECO:0007669"/>
    <property type="project" value="TreeGrafter"/>
</dbReference>
<proteinExistence type="predicted"/>
<feature type="compositionally biased region" description="Low complexity" evidence="1">
    <location>
        <begin position="80"/>
        <end position="91"/>
    </location>
</feature>
<dbReference type="AlphaFoldDB" id="K0SJC5"/>
<evidence type="ECO:0000313" key="3">
    <source>
        <dbReference type="EMBL" id="EJK65054.1"/>
    </source>
</evidence>
<dbReference type="eggNOG" id="KOG0192">
    <property type="taxonomic scope" value="Eukaryota"/>
</dbReference>
<dbReference type="Gene3D" id="1.10.510.10">
    <property type="entry name" value="Transferase(Phosphotransferase) domain 1"/>
    <property type="match status" value="1"/>
</dbReference>
<evidence type="ECO:0000259" key="2">
    <source>
        <dbReference type="PROSITE" id="PS50011"/>
    </source>
</evidence>
<dbReference type="SMART" id="SM00220">
    <property type="entry name" value="S_TKc"/>
    <property type="match status" value="1"/>
</dbReference>
<sequence length="696" mass="77246">MAQRRSSRGSNLRPELAASFLVDCTAPASSVPDPTDFSDSDLSSDSDDNDPSYIWRRADSVPEGIDASSHLSLGSRKSRSAVSGLSISSLSTDGPSGQSSASKTGSEPSMTDGSGPVAVSPGTDIHSLTQGVDIFSFDYEQASGNSTRAGLSRRPSVMTINSSREPSTRNLDDPNELAAHVASNVRKIFESKCSEGLRSAKRESKMDTLAPFQSKEVVLGKLLGSGEFSHAFEIKSFALKSVVRNGWKDYGGDANSGEGERQEHVLLSDTKSGSSADRTLSEFEVKARSNMKSKEQHQETNVTTCRYALKHLRPTLLDKYETLDYAQAASDLAMEAEFLGRLVHPNIIKIRGVSAAGVEGFRNGPRGYFIIIDRLSETLDSRIRRWRKKRKKGLRHNIKMLARRHSSAEDKTSGGGGGTPNKEREKEAGFADDQVWVGLQISSAMQYLHGKDVIFRDLKPQNVGFDVRGDVKIFDFGLATFMPRNGDSYEDRYEMSGAGSPRYMAPEVLKDPPEKYNLKADVYTFGTVLWEILALEQPYGHVTSRDELVDYVVNQKGRPQIIPRWPEPMKEVIRLSFEDDMDLRPTIQTFYNMLRFQLIELRDGDDRNLSIRHIERRRSNKDLMTKKIGTSNLSSLDAITEEVAAVGIVGKDKGKGILSKIGIKPRYDKDGRRIRRRDIIMEKLRMSSTESADSDA</sequence>
<feature type="region of interest" description="Disordered" evidence="1">
    <location>
        <begin position="401"/>
        <end position="427"/>
    </location>
</feature>
<organism evidence="3 4">
    <name type="scientific">Thalassiosira oceanica</name>
    <name type="common">Marine diatom</name>
    <dbReference type="NCBI Taxonomy" id="159749"/>
    <lineage>
        <taxon>Eukaryota</taxon>
        <taxon>Sar</taxon>
        <taxon>Stramenopiles</taxon>
        <taxon>Ochrophyta</taxon>
        <taxon>Bacillariophyta</taxon>
        <taxon>Coscinodiscophyceae</taxon>
        <taxon>Thalassiosirophycidae</taxon>
        <taxon>Thalassiosirales</taxon>
        <taxon>Thalassiosiraceae</taxon>
        <taxon>Thalassiosira</taxon>
    </lineage>
</organism>
<dbReference type="PROSITE" id="PS50011">
    <property type="entry name" value="PROTEIN_KINASE_DOM"/>
    <property type="match status" value="1"/>
</dbReference>
<feature type="region of interest" description="Disordered" evidence="1">
    <location>
        <begin position="27"/>
        <end position="125"/>
    </location>
</feature>
<dbReference type="InterPro" id="IPR000719">
    <property type="entry name" value="Prot_kinase_dom"/>
</dbReference>
<keyword evidence="4" id="KW-1185">Reference proteome</keyword>
<evidence type="ECO:0000313" key="4">
    <source>
        <dbReference type="Proteomes" id="UP000266841"/>
    </source>
</evidence>
<dbReference type="PANTHER" id="PTHR44329">
    <property type="entry name" value="SERINE/THREONINE-PROTEIN KINASE TNNI3K-RELATED"/>
    <property type="match status" value="1"/>
</dbReference>
<dbReference type="EMBL" id="AGNL01016499">
    <property type="protein sequence ID" value="EJK65054.1"/>
    <property type="molecule type" value="Genomic_DNA"/>
</dbReference>
<dbReference type="InterPro" id="IPR001245">
    <property type="entry name" value="Ser-Thr/Tyr_kinase_cat_dom"/>
</dbReference>
<name>K0SJC5_THAOC</name>
<feature type="region of interest" description="Disordered" evidence="1">
    <location>
        <begin position="145"/>
        <end position="173"/>
    </location>
</feature>
<evidence type="ECO:0000256" key="1">
    <source>
        <dbReference type="SAM" id="MobiDB-lite"/>
    </source>
</evidence>
<reference evidence="3 4" key="1">
    <citation type="journal article" date="2012" name="Genome Biol.">
        <title>Genome and low-iron response of an oceanic diatom adapted to chronic iron limitation.</title>
        <authorList>
            <person name="Lommer M."/>
            <person name="Specht M."/>
            <person name="Roy A.S."/>
            <person name="Kraemer L."/>
            <person name="Andreson R."/>
            <person name="Gutowska M.A."/>
            <person name="Wolf J."/>
            <person name="Bergner S.V."/>
            <person name="Schilhabel M.B."/>
            <person name="Klostermeier U.C."/>
            <person name="Beiko R.G."/>
            <person name="Rosenstiel P."/>
            <person name="Hippler M."/>
            <person name="Laroche J."/>
        </authorList>
    </citation>
    <scope>NUCLEOTIDE SEQUENCE [LARGE SCALE GENOMIC DNA]</scope>
    <source>
        <strain evidence="3 4">CCMP1005</strain>
    </source>
</reference>
<accession>K0SJC5</accession>
<feature type="compositionally biased region" description="Polar residues" evidence="1">
    <location>
        <begin position="92"/>
        <end position="112"/>
    </location>
</feature>